<dbReference type="FunFam" id="1.20.140.10:FF:000010">
    <property type="entry name" value="Acyl-coenzyme A oxidase"/>
    <property type="match status" value="1"/>
</dbReference>
<accession>A0AAF3FN03</accession>
<evidence type="ECO:0000256" key="4">
    <source>
        <dbReference type="ARBA" id="ARBA00006288"/>
    </source>
</evidence>
<proteinExistence type="inferred from homology"/>
<dbReference type="InterPro" id="IPR036250">
    <property type="entry name" value="AcylCo_DH-like_C"/>
</dbReference>
<evidence type="ECO:0000256" key="2">
    <source>
        <dbReference type="ARBA" id="ARBA00004275"/>
    </source>
</evidence>
<dbReference type="FunFam" id="1.20.140.10:FF:000007">
    <property type="entry name" value="Acyl-coenzyme A oxidase"/>
    <property type="match status" value="1"/>
</dbReference>
<dbReference type="InterPro" id="IPR012258">
    <property type="entry name" value="Acyl-CoA_oxidase"/>
</dbReference>
<dbReference type="GO" id="GO:0055088">
    <property type="term" value="P:lipid homeostasis"/>
    <property type="evidence" value="ECO:0007669"/>
    <property type="project" value="TreeGrafter"/>
</dbReference>
<dbReference type="InterPro" id="IPR002655">
    <property type="entry name" value="Acyl-CoA_oxidase_C"/>
</dbReference>
<comment type="cofactor">
    <cofactor evidence="1">
        <name>FAD</name>
        <dbReference type="ChEBI" id="CHEBI:57692"/>
    </cofactor>
</comment>
<evidence type="ECO:0000256" key="9">
    <source>
        <dbReference type="ARBA" id="ARBA00023098"/>
    </source>
</evidence>
<feature type="active site" description="Proton acceptor" evidence="12">
    <location>
        <position position="405"/>
    </location>
</feature>
<comment type="pathway">
    <text evidence="3">Lipid metabolism.</text>
</comment>
<comment type="similarity">
    <text evidence="4 11">Belongs to the acyl-CoA oxidase family.</text>
</comment>
<evidence type="ECO:0000313" key="16">
    <source>
        <dbReference type="WBParaSite" id="MBELARI_LOCUS8404"/>
    </source>
</evidence>
<organism evidence="15 16">
    <name type="scientific">Mesorhabditis belari</name>
    <dbReference type="NCBI Taxonomy" id="2138241"/>
    <lineage>
        <taxon>Eukaryota</taxon>
        <taxon>Metazoa</taxon>
        <taxon>Ecdysozoa</taxon>
        <taxon>Nematoda</taxon>
        <taxon>Chromadorea</taxon>
        <taxon>Rhabditida</taxon>
        <taxon>Rhabditina</taxon>
        <taxon>Rhabditomorpha</taxon>
        <taxon>Rhabditoidea</taxon>
        <taxon>Rhabditidae</taxon>
        <taxon>Mesorhabditinae</taxon>
        <taxon>Mesorhabditis</taxon>
    </lineage>
</organism>
<dbReference type="PANTHER" id="PTHR10909:SF390">
    <property type="entry name" value="PEROXISOMAL ACYL-COENZYME A OXIDASE 3"/>
    <property type="match status" value="1"/>
</dbReference>
<evidence type="ECO:0000256" key="8">
    <source>
        <dbReference type="ARBA" id="ARBA00023002"/>
    </source>
</evidence>
<evidence type="ECO:0000259" key="13">
    <source>
        <dbReference type="Pfam" id="PF01756"/>
    </source>
</evidence>
<dbReference type="WBParaSite" id="MBELARI_LOCUS8404">
    <property type="protein sequence ID" value="MBELARI_LOCUS8404"/>
    <property type="gene ID" value="MBELARI_LOCUS8404"/>
</dbReference>
<dbReference type="PIRSF" id="PIRSF000168">
    <property type="entry name" value="Acyl-CoA_oxidase"/>
    <property type="match status" value="1"/>
</dbReference>
<evidence type="ECO:0000256" key="7">
    <source>
        <dbReference type="ARBA" id="ARBA00022832"/>
    </source>
</evidence>
<keyword evidence="7" id="KW-0276">Fatty acid metabolism</keyword>
<keyword evidence="9" id="KW-0443">Lipid metabolism</keyword>
<dbReference type="Gene3D" id="2.40.110.10">
    <property type="entry name" value="Butyryl-CoA Dehydrogenase, subunit A, domain 2"/>
    <property type="match status" value="1"/>
</dbReference>
<dbReference type="GO" id="GO:0016402">
    <property type="term" value="F:pristanoyl-CoA oxidase activity"/>
    <property type="evidence" value="ECO:0007669"/>
    <property type="project" value="TreeGrafter"/>
</dbReference>
<dbReference type="GO" id="GO:0005504">
    <property type="term" value="F:fatty acid binding"/>
    <property type="evidence" value="ECO:0007669"/>
    <property type="project" value="TreeGrafter"/>
</dbReference>
<reference evidence="16" key="1">
    <citation type="submission" date="2024-02" db="UniProtKB">
        <authorList>
            <consortium name="WormBaseParasite"/>
        </authorList>
    </citation>
    <scope>IDENTIFICATION</scope>
</reference>
<evidence type="ECO:0000256" key="6">
    <source>
        <dbReference type="ARBA" id="ARBA00022827"/>
    </source>
</evidence>
<keyword evidence="5 11" id="KW-0285">Flavoprotein</keyword>
<dbReference type="Pfam" id="PF01756">
    <property type="entry name" value="ACOX"/>
    <property type="match status" value="1"/>
</dbReference>
<dbReference type="InterPro" id="IPR055060">
    <property type="entry name" value="ACOX_C_alpha1"/>
</dbReference>
<keyword evidence="6 11" id="KW-0274">FAD</keyword>
<name>A0AAF3FN03_9BILA</name>
<evidence type="ECO:0000259" key="14">
    <source>
        <dbReference type="Pfam" id="PF22924"/>
    </source>
</evidence>
<protein>
    <recommendedName>
        <fullName evidence="11">Acyl-coenzyme A oxidase</fullName>
    </recommendedName>
</protein>
<dbReference type="Gene3D" id="1.20.140.10">
    <property type="entry name" value="Butyryl-CoA Dehydrogenase, subunit A, domain 3"/>
    <property type="match status" value="2"/>
</dbReference>
<dbReference type="PANTHER" id="PTHR10909">
    <property type="entry name" value="ELECTRON TRANSPORT OXIDOREDUCTASE"/>
    <property type="match status" value="1"/>
</dbReference>
<keyword evidence="8" id="KW-0560">Oxidoreductase</keyword>
<keyword evidence="10" id="KW-0576">Peroxisome</keyword>
<evidence type="ECO:0000256" key="5">
    <source>
        <dbReference type="ARBA" id="ARBA00022630"/>
    </source>
</evidence>
<dbReference type="AlphaFoldDB" id="A0AAF3FN03"/>
<evidence type="ECO:0000256" key="3">
    <source>
        <dbReference type="ARBA" id="ARBA00005189"/>
    </source>
</evidence>
<comment type="subcellular location">
    <subcellularLocation>
        <location evidence="2">Peroxisome</location>
    </subcellularLocation>
</comment>
<feature type="domain" description="Acyl-CoA oxidase C-terminal" evidence="13">
    <location>
        <begin position="453"/>
        <end position="614"/>
    </location>
</feature>
<dbReference type="GO" id="GO:0033540">
    <property type="term" value="P:fatty acid beta-oxidation using acyl-CoA oxidase"/>
    <property type="evidence" value="ECO:0007669"/>
    <property type="project" value="TreeGrafter"/>
</dbReference>
<evidence type="ECO:0000256" key="10">
    <source>
        <dbReference type="ARBA" id="ARBA00023140"/>
    </source>
</evidence>
<keyword evidence="15" id="KW-1185">Reference proteome</keyword>
<dbReference type="InterPro" id="IPR046373">
    <property type="entry name" value="Acyl-CoA_Oxase/DH_mid-dom_sf"/>
</dbReference>
<evidence type="ECO:0000256" key="12">
    <source>
        <dbReference type="PIRSR" id="PIRSR000168-1"/>
    </source>
</evidence>
<sequence length="634" mass="71102">MSDLIADLPKGPLTPFRETATFDWKALKVHLEGEESIKFKNEVYAVLSRDPIFARDFSRPSTDEYREINHKRWKAVLEHQFIDDFFAELERTQDLLEILETYDQGLSGRYALHANVFFSAILTIGTERHAEILEKRETMRLEPWPHSTRENSSSPLHTMEQSSVGLGISLNQPLTRWCSLVRDPNNYRSLPGITIGDMGTKPGVWDGVENGWMSFSNHRAPLWTLLNKGCDVTESGEYKSAYSSSRERQSVSLGSLSAGRIGIVAKGANACRLAATIAIRYSCARHQFGEKPGSDNERAVITYPLQRHRLFPILAQAYVIRLYQSKLMNHFREYMMRMVGGEKSPELAELSKEVHGLSSCTKPLATWMGVAALGEARTCCGGHGFLQSSRLNNLRDDFDPSQTFEGENNVLLQQTSNWLVAKKAAGGDLKSPMGTTDFLVDGGALVDGPVVRRVLGAYTWLVHHLIAKTEMRHKELKAQGKSSFDVKNESQIYTAHTLSIAYGERVMLSWAQAFVDDAPIAFKSVLQRLVNIFALDRIEKHLSTLYIGGFCSGGSFGEWVRNTLIDEETLLAPDAISLVDVIAPPDFVLNSALGSSDGRAYEHLMAEFRRHTDKRTPFWGDLATFLHHKQQSKL</sequence>
<evidence type="ECO:0000256" key="11">
    <source>
        <dbReference type="PIRNR" id="PIRNR000168"/>
    </source>
</evidence>
<dbReference type="GO" id="GO:0005777">
    <property type="term" value="C:peroxisome"/>
    <property type="evidence" value="ECO:0007669"/>
    <property type="project" value="UniProtKB-SubCell"/>
</dbReference>
<evidence type="ECO:0000256" key="1">
    <source>
        <dbReference type="ARBA" id="ARBA00001974"/>
    </source>
</evidence>
<dbReference type="GO" id="GO:0071949">
    <property type="term" value="F:FAD binding"/>
    <property type="evidence" value="ECO:0007669"/>
    <property type="project" value="InterPro"/>
</dbReference>
<dbReference type="SUPFAM" id="SSF47203">
    <property type="entry name" value="Acyl-CoA dehydrogenase C-terminal domain-like"/>
    <property type="match status" value="2"/>
</dbReference>
<dbReference type="Proteomes" id="UP000887575">
    <property type="component" value="Unassembled WGS sequence"/>
</dbReference>
<evidence type="ECO:0000313" key="15">
    <source>
        <dbReference type="Proteomes" id="UP000887575"/>
    </source>
</evidence>
<feature type="domain" description="Acyl-CoA oxidase C-alpha1" evidence="14">
    <location>
        <begin position="254"/>
        <end position="420"/>
    </location>
</feature>
<dbReference type="Pfam" id="PF22924">
    <property type="entry name" value="ACOX_C_alpha1"/>
    <property type="match status" value="1"/>
</dbReference>